<organism evidence="1 2">
    <name type="scientific">Saccharopolyspora rosea</name>
    <dbReference type="NCBI Taxonomy" id="524884"/>
    <lineage>
        <taxon>Bacteria</taxon>
        <taxon>Bacillati</taxon>
        <taxon>Actinomycetota</taxon>
        <taxon>Actinomycetes</taxon>
        <taxon>Pseudonocardiales</taxon>
        <taxon>Pseudonocardiaceae</taxon>
        <taxon>Saccharopolyspora</taxon>
    </lineage>
</organism>
<dbReference type="Proteomes" id="UP001597018">
    <property type="component" value="Unassembled WGS sequence"/>
</dbReference>
<gene>
    <name evidence="1" type="ORF">ACFQ16_08000</name>
</gene>
<evidence type="ECO:0000313" key="2">
    <source>
        <dbReference type="Proteomes" id="UP001597018"/>
    </source>
</evidence>
<keyword evidence="2" id="KW-1185">Reference proteome</keyword>
<name>A0ABW3FN23_9PSEU</name>
<proteinExistence type="predicted"/>
<evidence type="ECO:0008006" key="3">
    <source>
        <dbReference type="Google" id="ProtNLM"/>
    </source>
</evidence>
<reference evidence="2" key="1">
    <citation type="journal article" date="2019" name="Int. J. Syst. Evol. Microbiol.">
        <title>The Global Catalogue of Microorganisms (GCM) 10K type strain sequencing project: providing services to taxonomists for standard genome sequencing and annotation.</title>
        <authorList>
            <consortium name="The Broad Institute Genomics Platform"/>
            <consortium name="The Broad Institute Genome Sequencing Center for Infectious Disease"/>
            <person name="Wu L."/>
            <person name="Ma J."/>
        </authorList>
    </citation>
    <scope>NUCLEOTIDE SEQUENCE [LARGE SCALE GENOMIC DNA]</scope>
    <source>
        <strain evidence="2">CCUG 56401</strain>
    </source>
</reference>
<dbReference type="EMBL" id="JBHTIW010000003">
    <property type="protein sequence ID" value="MFD0919682.1"/>
    <property type="molecule type" value="Genomic_DNA"/>
</dbReference>
<sequence>MFPFRHRRRSSGSGEPQRRRLRVEILDCDRETCGSCGAPAVTVTYATEQDQRTPTAVDRVSYCATCAHLGGRDA</sequence>
<evidence type="ECO:0000313" key="1">
    <source>
        <dbReference type="EMBL" id="MFD0919682.1"/>
    </source>
</evidence>
<protein>
    <recommendedName>
        <fullName evidence="3">Small CPxCG-related zinc finger protein</fullName>
    </recommendedName>
</protein>
<accession>A0ABW3FN23</accession>
<dbReference type="RefSeq" id="WP_263252438.1">
    <property type="nucleotide sequence ID" value="NZ_BAABLT010000001.1"/>
</dbReference>
<comment type="caution">
    <text evidence="1">The sequence shown here is derived from an EMBL/GenBank/DDBJ whole genome shotgun (WGS) entry which is preliminary data.</text>
</comment>